<dbReference type="AlphaFoldDB" id="A0A8J2XNI7"/>
<reference evidence="2" key="1">
    <citation type="journal article" date="2019" name="Int. J. Syst. Evol. Microbiol.">
        <title>The Global Catalogue of Microorganisms (GCM) 10K type strain sequencing project: providing services to taxonomists for standard genome sequencing and annotation.</title>
        <authorList>
            <consortium name="The Broad Institute Genomics Platform"/>
            <consortium name="The Broad Institute Genome Sequencing Center for Infectious Disease"/>
            <person name="Wu L."/>
            <person name="Ma J."/>
        </authorList>
    </citation>
    <scope>NUCLEOTIDE SEQUENCE [LARGE SCALE GENOMIC DNA]</scope>
    <source>
        <strain evidence="2">CGMCC 1.10130</strain>
    </source>
</reference>
<sequence length="53" mass="6073">MNISKILVQDWLNNAVDHTNPQARVDAIERIIECFGSFELAERYIQVHGSENS</sequence>
<protein>
    <submittedName>
        <fullName evidence="1">Uncharacterized protein</fullName>
    </submittedName>
</protein>
<comment type="caution">
    <text evidence="1">The sequence shown here is derived from an EMBL/GenBank/DDBJ whole genome shotgun (WGS) entry which is preliminary data.</text>
</comment>
<dbReference type="EMBL" id="BMDX01000015">
    <property type="protein sequence ID" value="GGA83940.1"/>
    <property type="molecule type" value="Genomic_DNA"/>
</dbReference>
<evidence type="ECO:0000313" key="2">
    <source>
        <dbReference type="Proteomes" id="UP000619743"/>
    </source>
</evidence>
<name>A0A8J2XNI7_9GAMM</name>
<gene>
    <name evidence="1" type="ORF">GCM10011369_27440</name>
</gene>
<accession>A0A8J2XNI7</accession>
<dbReference type="Proteomes" id="UP000619743">
    <property type="component" value="Unassembled WGS sequence"/>
</dbReference>
<organism evidence="1 2">
    <name type="scientific">Neiella marina</name>
    <dbReference type="NCBI Taxonomy" id="508461"/>
    <lineage>
        <taxon>Bacteria</taxon>
        <taxon>Pseudomonadati</taxon>
        <taxon>Pseudomonadota</taxon>
        <taxon>Gammaproteobacteria</taxon>
        <taxon>Alteromonadales</taxon>
        <taxon>Echinimonadaceae</taxon>
        <taxon>Neiella</taxon>
    </lineage>
</organism>
<evidence type="ECO:0000313" key="1">
    <source>
        <dbReference type="EMBL" id="GGA83940.1"/>
    </source>
</evidence>
<keyword evidence="2" id="KW-1185">Reference proteome</keyword>
<dbReference type="RefSeq" id="WP_158100600.1">
    <property type="nucleotide sequence ID" value="NZ_BMDX01000015.1"/>
</dbReference>
<proteinExistence type="predicted"/>